<dbReference type="Proteomes" id="UP000236497">
    <property type="component" value="Unassembled WGS sequence"/>
</dbReference>
<sequence>MALERINVTTYQKDVVQTTKTRDFSGKKTDYGMNDEGKVQTVNELNGDQKEINEQYVKEEIAKANNILKRHNIKCEFDYREETNRIIIRVTDKDTKEVIREIPPEKTLNAIQKMWELAGLLIDERR</sequence>
<organism evidence="1 2">
    <name type="scientific">Herbinix hemicellulosilytica</name>
    <dbReference type="NCBI Taxonomy" id="1564487"/>
    <lineage>
        <taxon>Bacteria</taxon>
        <taxon>Bacillati</taxon>
        <taxon>Bacillota</taxon>
        <taxon>Clostridia</taxon>
        <taxon>Lachnospirales</taxon>
        <taxon>Lachnospiraceae</taxon>
        <taxon>Herbinix</taxon>
    </lineage>
</organism>
<dbReference type="PANTHER" id="PTHR37166">
    <property type="entry name" value="PROTEIN FLAG"/>
    <property type="match status" value="1"/>
</dbReference>
<name>A0A0H5SJD8_HERHM</name>
<dbReference type="SUPFAM" id="SSF160214">
    <property type="entry name" value="FlaG-like"/>
    <property type="match status" value="1"/>
</dbReference>
<accession>A0A0H5SJD8</accession>
<reference evidence="1 2" key="1">
    <citation type="submission" date="2015-06" db="EMBL/GenBank/DDBJ databases">
        <authorList>
            <person name="Wibberg Daniel"/>
        </authorList>
    </citation>
    <scope>NUCLEOTIDE SEQUENCE [LARGE SCALE GENOMIC DNA]</scope>
    <source>
        <strain evidence="1 2">T3/55T</strain>
    </source>
</reference>
<gene>
    <name evidence="1" type="ORF">HHT355_2007</name>
</gene>
<proteinExistence type="predicted"/>
<dbReference type="InterPro" id="IPR005186">
    <property type="entry name" value="FlaG"/>
</dbReference>
<dbReference type="EMBL" id="CVTD020000023">
    <property type="protein sequence ID" value="CRZ35205.1"/>
    <property type="molecule type" value="Genomic_DNA"/>
</dbReference>
<evidence type="ECO:0008006" key="3">
    <source>
        <dbReference type="Google" id="ProtNLM"/>
    </source>
</evidence>
<evidence type="ECO:0000313" key="2">
    <source>
        <dbReference type="Proteomes" id="UP000236497"/>
    </source>
</evidence>
<dbReference type="Pfam" id="PF03646">
    <property type="entry name" value="FlaG"/>
    <property type="match status" value="1"/>
</dbReference>
<dbReference type="InterPro" id="IPR035924">
    <property type="entry name" value="FlaG-like_sf"/>
</dbReference>
<dbReference type="Gene3D" id="3.30.160.170">
    <property type="entry name" value="FlaG-like"/>
    <property type="match status" value="1"/>
</dbReference>
<dbReference type="RefSeq" id="WP_242967656.1">
    <property type="nucleotide sequence ID" value="NZ_CVTD020000023.1"/>
</dbReference>
<dbReference type="PANTHER" id="PTHR37166:SF1">
    <property type="entry name" value="PROTEIN FLAG"/>
    <property type="match status" value="1"/>
</dbReference>
<protein>
    <recommendedName>
        <fullName evidence="3">Flagellar protein FlaG</fullName>
    </recommendedName>
</protein>
<dbReference type="AlphaFoldDB" id="A0A0H5SJD8"/>
<keyword evidence="2" id="KW-1185">Reference proteome</keyword>
<evidence type="ECO:0000313" key="1">
    <source>
        <dbReference type="EMBL" id="CRZ35205.1"/>
    </source>
</evidence>